<dbReference type="InterPro" id="IPR052209">
    <property type="entry name" value="CbiZ"/>
</dbReference>
<dbReference type="Proteomes" id="UP000217696">
    <property type="component" value="Chromosome"/>
</dbReference>
<dbReference type="Pfam" id="PF01955">
    <property type="entry name" value="CbiZ"/>
    <property type="match status" value="1"/>
</dbReference>
<dbReference type="OrthoDB" id="34339at2"/>
<evidence type="ECO:0000313" key="2">
    <source>
        <dbReference type="Proteomes" id="UP000217696"/>
    </source>
</evidence>
<keyword evidence="2" id="KW-1185">Reference proteome</keyword>
<dbReference type="EMBL" id="AP017312">
    <property type="protein sequence ID" value="BAU26724.1"/>
    <property type="molecule type" value="Genomic_DNA"/>
</dbReference>
<organism evidence="1 2">
    <name type="scientific">Aneurinibacillus soli</name>
    <dbReference type="NCBI Taxonomy" id="1500254"/>
    <lineage>
        <taxon>Bacteria</taxon>
        <taxon>Bacillati</taxon>
        <taxon>Bacillota</taxon>
        <taxon>Bacilli</taxon>
        <taxon>Bacillales</taxon>
        <taxon>Paenibacillaceae</taxon>
        <taxon>Aneurinibacillus group</taxon>
        <taxon>Aneurinibacillus</taxon>
    </lineage>
</organism>
<sequence length="235" mass="25250">MSQPFRNNTFYRSSIWPDLTITNTDEHVLVRTVDPMTVFSNALWQGGLTHASHFVNWKVPLDYRCADPVELMRTQISAWGYPVGRTVGLQTAAKLTHTSIQEEAGDKYRLICCVTAGTGNASRSGKARTTFPAYACGTINTFVLIDASMTTSAMINAIITATEAKAAALQDLGVTDEDGEIATGTTTDAVVLASSQNKRYGDPHQFAGAATTIGNAIGRLVYQAVHEAVATQEEG</sequence>
<dbReference type="InterPro" id="IPR002808">
    <property type="entry name" value="AdoCbi_amidolase"/>
</dbReference>
<dbReference type="GO" id="GO:0016787">
    <property type="term" value="F:hydrolase activity"/>
    <property type="evidence" value="ECO:0007669"/>
    <property type="project" value="UniProtKB-KW"/>
</dbReference>
<reference evidence="1 2" key="1">
    <citation type="submission" date="2015-12" db="EMBL/GenBank/DDBJ databases">
        <title>Genome sequence of Aneurinibacillus soli.</title>
        <authorList>
            <person name="Lee J.S."/>
            <person name="Lee K.C."/>
            <person name="Kim K.K."/>
            <person name="Lee B.W."/>
        </authorList>
    </citation>
    <scope>NUCLEOTIDE SEQUENCE [LARGE SCALE GENOMIC DNA]</scope>
    <source>
        <strain evidence="1 2">CB4</strain>
    </source>
</reference>
<dbReference type="AlphaFoldDB" id="A0A0U4NCQ5"/>
<dbReference type="RefSeq" id="WP_096463740.1">
    <property type="nucleotide sequence ID" value="NZ_AP017312.1"/>
</dbReference>
<protein>
    <submittedName>
        <fullName evidence="1">Adenosylcobinamide amidohydrolase</fullName>
    </submittedName>
</protein>
<dbReference type="PANTHER" id="PTHR35336:SF5">
    <property type="entry name" value="ADENOSYLCOBINAMIDE AMIDOHYDROLASE"/>
    <property type="match status" value="1"/>
</dbReference>
<evidence type="ECO:0000313" key="1">
    <source>
        <dbReference type="EMBL" id="BAU26724.1"/>
    </source>
</evidence>
<gene>
    <name evidence="1" type="ORF">CB4_00867</name>
</gene>
<proteinExistence type="predicted"/>
<accession>A0A0U4NCQ5</accession>
<keyword evidence="1" id="KW-0378">Hydrolase</keyword>
<name>A0A0U4NCQ5_9BACL</name>
<dbReference type="KEGG" id="asoc:CB4_00867"/>
<dbReference type="PANTHER" id="PTHR35336">
    <property type="entry name" value="ADENOSYLCOBINAMIDE AMIDOHYDROLASE"/>
    <property type="match status" value="1"/>
</dbReference>